<dbReference type="Gene3D" id="1.20.1250.20">
    <property type="entry name" value="MFS general substrate transporter like domains"/>
    <property type="match status" value="1"/>
</dbReference>
<reference evidence="5 6" key="1">
    <citation type="submission" date="2021-08" db="EMBL/GenBank/DDBJ databases">
        <title>Draft Genome Sequence of Phanerochaete sordida strain YK-624.</title>
        <authorList>
            <person name="Mori T."/>
            <person name="Dohra H."/>
            <person name="Suzuki T."/>
            <person name="Kawagishi H."/>
            <person name="Hirai H."/>
        </authorList>
    </citation>
    <scope>NUCLEOTIDE SEQUENCE [LARGE SCALE GENOMIC DNA]</scope>
    <source>
        <strain evidence="5 6">YK-624</strain>
    </source>
</reference>
<dbReference type="InterPro" id="IPR020846">
    <property type="entry name" value="MFS_dom"/>
</dbReference>
<protein>
    <submittedName>
        <fullName evidence="5">MFS general substrate transporter</fullName>
    </submittedName>
</protein>
<evidence type="ECO:0000313" key="6">
    <source>
        <dbReference type="Proteomes" id="UP000703269"/>
    </source>
</evidence>
<sequence>MDDAKLHAPAAAQDTLSVCSALPAGDALSVCSTLPVHAAPAPAPVPKDFLCIPVPRRLRHRADAPAAFSLWLNILFAVATTFIVANIYWCQPILIELAEAFDVSYERVSNVPTLMQAGYAAGLLLIAPLGDLVRRRPLILALSLAGTALTFGVAFTSSFAAFQALSFLIGVCTCVPQILVPLAADLAPPARRARAISIVLAGLLLGILLARVLAGLVAQFAPWRVVYYLALGLQAAVFVLLYALLPDFPALANKDVTYAGVLLSMARFAVTEPLLVQASLVCFASMACFTNFWVTLTFLLGGAPYFYSTLVIGLFGLVGIFGVLAAPLVGRLVDGVLPWAAAVLATLGLLVFQGVQTGAGGVHIAAVIVVCFGIDVFRQMQQVALTSAVFALEPRARSRLNAVILIAVFAGQIMGTAVGTQVFVRFGWRPAAALSVAWSGFTLLVMLARGPHCARYTWVGYEGGCRLRRAVPAGVPGGGSGGPARDAEADEATVGVQSSLVDEKEKEKGAP</sequence>
<name>A0A9P3LAB8_9APHY</name>
<feature type="transmembrane region" description="Helical" evidence="3">
    <location>
        <begin position="109"/>
        <end position="126"/>
    </location>
</feature>
<feature type="transmembrane region" description="Helical" evidence="3">
    <location>
        <begin position="274"/>
        <end position="299"/>
    </location>
</feature>
<gene>
    <name evidence="5" type="ORF">PsYK624_043090</name>
</gene>
<dbReference type="AlphaFoldDB" id="A0A9P3LAB8"/>
<dbReference type="CDD" id="cd17324">
    <property type="entry name" value="MFS_NepI_like"/>
    <property type="match status" value="1"/>
</dbReference>
<dbReference type="PANTHER" id="PTHR42910:SF1">
    <property type="entry name" value="MAJOR FACILITATOR SUPERFAMILY (MFS) PROFILE DOMAIN-CONTAINING PROTEIN"/>
    <property type="match status" value="1"/>
</dbReference>
<dbReference type="InterPro" id="IPR011701">
    <property type="entry name" value="MFS"/>
</dbReference>
<feature type="transmembrane region" description="Helical" evidence="3">
    <location>
        <begin position="336"/>
        <end position="355"/>
    </location>
</feature>
<dbReference type="EMBL" id="BPQB01000008">
    <property type="protein sequence ID" value="GJE88226.1"/>
    <property type="molecule type" value="Genomic_DNA"/>
</dbReference>
<feature type="transmembrane region" description="Helical" evidence="3">
    <location>
        <begin position="196"/>
        <end position="220"/>
    </location>
</feature>
<comment type="caution">
    <text evidence="5">The sequence shown here is derived from an EMBL/GenBank/DDBJ whole genome shotgun (WGS) entry which is preliminary data.</text>
</comment>
<evidence type="ECO:0000313" key="5">
    <source>
        <dbReference type="EMBL" id="GJE88226.1"/>
    </source>
</evidence>
<dbReference type="PROSITE" id="PS50850">
    <property type="entry name" value="MFS"/>
    <property type="match status" value="1"/>
</dbReference>
<feature type="region of interest" description="Disordered" evidence="2">
    <location>
        <begin position="475"/>
        <end position="511"/>
    </location>
</feature>
<keyword evidence="3" id="KW-0472">Membrane</keyword>
<dbReference type="GO" id="GO:0016020">
    <property type="term" value="C:membrane"/>
    <property type="evidence" value="ECO:0007669"/>
    <property type="project" value="UniProtKB-SubCell"/>
</dbReference>
<feature type="transmembrane region" description="Helical" evidence="3">
    <location>
        <begin position="430"/>
        <end position="448"/>
    </location>
</feature>
<feature type="transmembrane region" description="Helical" evidence="3">
    <location>
        <begin position="66"/>
        <end position="89"/>
    </location>
</feature>
<proteinExistence type="predicted"/>
<accession>A0A9P3LAB8</accession>
<evidence type="ECO:0000256" key="3">
    <source>
        <dbReference type="SAM" id="Phobius"/>
    </source>
</evidence>
<feature type="transmembrane region" description="Helical" evidence="3">
    <location>
        <begin position="361"/>
        <end position="380"/>
    </location>
</feature>
<evidence type="ECO:0000256" key="1">
    <source>
        <dbReference type="ARBA" id="ARBA00004141"/>
    </source>
</evidence>
<dbReference type="Proteomes" id="UP000703269">
    <property type="component" value="Unassembled WGS sequence"/>
</dbReference>
<dbReference type="SUPFAM" id="SSF103473">
    <property type="entry name" value="MFS general substrate transporter"/>
    <property type="match status" value="1"/>
</dbReference>
<keyword evidence="6" id="KW-1185">Reference proteome</keyword>
<feature type="domain" description="Major facilitator superfamily (MFS) profile" evidence="4">
    <location>
        <begin position="66"/>
        <end position="454"/>
    </location>
</feature>
<comment type="subcellular location">
    <subcellularLocation>
        <location evidence="1">Membrane</location>
        <topology evidence="1">Multi-pass membrane protein</topology>
    </subcellularLocation>
</comment>
<feature type="transmembrane region" description="Helical" evidence="3">
    <location>
        <begin position="138"/>
        <end position="155"/>
    </location>
</feature>
<dbReference type="OrthoDB" id="2105912at2759"/>
<keyword evidence="3" id="KW-0812">Transmembrane</keyword>
<keyword evidence="3" id="KW-1133">Transmembrane helix</keyword>
<dbReference type="PANTHER" id="PTHR42910">
    <property type="entry name" value="TRANSPORTER SCO4007-RELATED"/>
    <property type="match status" value="1"/>
</dbReference>
<evidence type="ECO:0000256" key="2">
    <source>
        <dbReference type="SAM" id="MobiDB-lite"/>
    </source>
</evidence>
<feature type="transmembrane region" description="Helical" evidence="3">
    <location>
        <begin position="161"/>
        <end position="184"/>
    </location>
</feature>
<feature type="transmembrane region" description="Helical" evidence="3">
    <location>
        <begin position="305"/>
        <end position="329"/>
    </location>
</feature>
<dbReference type="GO" id="GO:0022857">
    <property type="term" value="F:transmembrane transporter activity"/>
    <property type="evidence" value="ECO:0007669"/>
    <property type="project" value="InterPro"/>
</dbReference>
<feature type="transmembrane region" description="Helical" evidence="3">
    <location>
        <begin position="226"/>
        <end position="245"/>
    </location>
</feature>
<dbReference type="Pfam" id="PF07690">
    <property type="entry name" value="MFS_1"/>
    <property type="match status" value="1"/>
</dbReference>
<evidence type="ECO:0000259" key="4">
    <source>
        <dbReference type="PROSITE" id="PS50850"/>
    </source>
</evidence>
<dbReference type="InterPro" id="IPR036259">
    <property type="entry name" value="MFS_trans_sf"/>
</dbReference>
<organism evidence="5 6">
    <name type="scientific">Phanerochaete sordida</name>
    <dbReference type="NCBI Taxonomy" id="48140"/>
    <lineage>
        <taxon>Eukaryota</taxon>
        <taxon>Fungi</taxon>
        <taxon>Dikarya</taxon>
        <taxon>Basidiomycota</taxon>
        <taxon>Agaricomycotina</taxon>
        <taxon>Agaricomycetes</taxon>
        <taxon>Polyporales</taxon>
        <taxon>Phanerochaetaceae</taxon>
        <taxon>Phanerochaete</taxon>
    </lineage>
</organism>
<feature type="compositionally biased region" description="Basic and acidic residues" evidence="2">
    <location>
        <begin position="501"/>
        <end position="511"/>
    </location>
</feature>
<feature type="transmembrane region" description="Helical" evidence="3">
    <location>
        <begin position="400"/>
        <end position="424"/>
    </location>
</feature>